<comment type="subcellular location">
    <subcellularLocation>
        <location evidence="1 7">Cell membrane</location>
        <topology evidence="1 7">Multi-pass membrane protein</topology>
    </subcellularLocation>
</comment>
<organism evidence="10 11">
    <name type="scientific">Miniimonas arenae</name>
    <dbReference type="NCBI Taxonomy" id="676201"/>
    <lineage>
        <taxon>Bacteria</taxon>
        <taxon>Bacillati</taxon>
        <taxon>Actinomycetota</taxon>
        <taxon>Actinomycetes</taxon>
        <taxon>Micrococcales</taxon>
        <taxon>Beutenbergiaceae</taxon>
        <taxon>Miniimonas</taxon>
    </lineage>
</organism>
<sequence length="325" mass="35161">MSAVAVRPPRALSKRGSLRGGASGGWKQIAVNQAFLLPALFVFVFLFVVPLVQTFYWSLTDFTGYSPEANFVGLENYTKILQDPSMLAGLGFTLLFAVGTTVLITVLAIPLTVQLNKVFFGRNFVRSVWFFPAIPSMAILGLVWRYVLSPLESGVLNSVLARFGVEPIGWLSVDSLARLSVIVVGVWAATGWHAVLYTAYLQSIPGEYYEVAKIDGASPRQQFFGITLPLLTPAVVISTFLLMTGGLKVFDLPYTLTNGGPGFATYTITQSIIVSGVGQGRYGLASALAVMFTVAVGILSFSQLALTRYIERRFVWPGRCGAASC</sequence>
<feature type="domain" description="ABC transmembrane type-1" evidence="9">
    <location>
        <begin position="90"/>
        <end position="303"/>
    </location>
</feature>
<dbReference type="InterPro" id="IPR035906">
    <property type="entry name" value="MetI-like_sf"/>
</dbReference>
<comment type="similarity">
    <text evidence="7">Belongs to the binding-protein-dependent transport system permease family.</text>
</comment>
<dbReference type="Gene3D" id="1.10.3720.10">
    <property type="entry name" value="MetI-like"/>
    <property type="match status" value="1"/>
</dbReference>
<keyword evidence="5 7" id="KW-1133">Transmembrane helix</keyword>
<keyword evidence="11" id="KW-1185">Reference proteome</keyword>
<comment type="caution">
    <text evidence="10">The sequence shown here is derived from an EMBL/GenBank/DDBJ whole genome shotgun (WGS) entry which is preliminary data.</text>
</comment>
<feature type="transmembrane region" description="Helical" evidence="7">
    <location>
        <begin position="86"/>
        <end position="112"/>
    </location>
</feature>
<dbReference type="GO" id="GO:0055085">
    <property type="term" value="P:transmembrane transport"/>
    <property type="evidence" value="ECO:0007669"/>
    <property type="project" value="InterPro"/>
</dbReference>
<dbReference type="SUPFAM" id="SSF161098">
    <property type="entry name" value="MetI-like"/>
    <property type="match status" value="1"/>
</dbReference>
<feature type="transmembrane region" description="Helical" evidence="7">
    <location>
        <begin position="222"/>
        <end position="243"/>
    </location>
</feature>
<evidence type="ECO:0000256" key="2">
    <source>
        <dbReference type="ARBA" id="ARBA00022448"/>
    </source>
</evidence>
<evidence type="ECO:0000259" key="9">
    <source>
        <dbReference type="PROSITE" id="PS50928"/>
    </source>
</evidence>
<dbReference type="Proteomes" id="UP000313849">
    <property type="component" value="Unassembled WGS sequence"/>
</dbReference>
<dbReference type="CDD" id="cd06261">
    <property type="entry name" value="TM_PBP2"/>
    <property type="match status" value="1"/>
</dbReference>
<keyword evidence="3" id="KW-1003">Cell membrane</keyword>
<gene>
    <name evidence="10" type="ORF">FH969_03540</name>
</gene>
<dbReference type="OrthoDB" id="3614395at2"/>
<protein>
    <submittedName>
        <fullName evidence="10">Sugar ABC transporter permease</fullName>
    </submittedName>
</protein>
<dbReference type="RefSeq" id="WP_139986153.1">
    <property type="nucleotide sequence ID" value="NZ_VENP01000007.1"/>
</dbReference>
<feature type="transmembrane region" description="Helical" evidence="7">
    <location>
        <begin position="124"/>
        <end position="147"/>
    </location>
</feature>
<dbReference type="PROSITE" id="PS50928">
    <property type="entry name" value="ABC_TM1"/>
    <property type="match status" value="1"/>
</dbReference>
<evidence type="ECO:0000256" key="5">
    <source>
        <dbReference type="ARBA" id="ARBA00022989"/>
    </source>
</evidence>
<evidence type="ECO:0000256" key="7">
    <source>
        <dbReference type="RuleBase" id="RU363032"/>
    </source>
</evidence>
<keyword evidence="2 7" id="KW-0813">Transport</keyword>
<evidence type="ECO:0000256" key="4">
    <source>
        <dbReference type="ARBA" id="ARBA00022692"/>
    </source>
</evidence>
<dbReference type="PANTHER" id="PTHR30193:SF41">
    <property type="entry name" value="DIACETYLCHITOBIOSE UPTAKE SYSTEM PERMEASE PROTEIN NGCF"/>
    <property type="match status" value="1"/>
</dbReference>
<evidence type="ECO:0000313" key="11">
    <source>
        <dbReference type="Proteomes" id="UP000313849"/>
    </source>
</evidence>
<dbReference type="InterPro" id="IPR051393">
    <property type="entry name" value="ABC_transporter_permease"/>
</dbReference>
<feature type="region of interest" description="Disordered" evidence="8">
    <location>
        <begin position="1"/>
        <end position="23"/>
    </location>
</feature>
<evidence type="ECO:0000313" key="10">
    <source>
        <dbReference type="EMBL" id="TNU76454.1"/>
    </source>
</evidence>
<feature type="transmembrane region" description="Helical" evidence="7">
    <location>
        <begin position="284"/>
        <end position="306"/>
    </location>
</feature>
<dbReference type="Pfam" id="PF00528">
    <property type="entry name" value="BPD_transp_1"/>
    <property type="match status" value="1"/>
</dbReference>
<dbReference type="GO" id="GO:0005886">
    <property type="term" value="C:plasma membrane"/>
    <property type="evidence" value="ECO:0007669"/>
    <property type="project" value="UniProtKB-SubCell"/>
</dbReference>
<feature type="transmembrane region" description="Helical" evidence="7">
    <location>
        <begin position="35"/>
        <end position="57"/>
    </location>
</feature>
<dbReference type="EMBL" id="VENP01000007">
    <property type="protein sequence ID" value="TNU76454.1"/>
    <property type="molecule type" value="Genomic_DNA"/>
</dbReference>
<evidence type="ECO:0000256" key="8">
    <source>
        <dbReference type="SAM" id="MobiDB-lite"/>
    </source>
</evidence>
<keyword evidence="6 7" id="KW-0472">Membrane</keyword>
<dbReference type="PANTHER" id="PTHR30193">
    <property type="entry name" value="ABC TRANSPORTER PERMEASE PROTEIN"/>
    <property type="match status" value="1"/>
</dbReference>
<dbReference type="InterPro" id="IPR000515">
    <property type="entry name" value="MetI-like"/>
</dbReference>
<feature type="transmembrane region" description="Helical" evidence="7">
    <location>
        <begin position="179"/>
        <end position="201"/>
    </location>
</feature>
<keyword evidence="4 7" id="KW-0812">Transmembrane</keyword>
<evidence type="ECO:0000256" key="1">
    <source>
        <dbReference type="ARBA" id="ARBA00004651"/>
    </source>
</evidence>
<accession>A0A5C5BFB6</accession>
<evidence type="ECO:0000256" key="3">
    <source>
        <dbReference type="ARBA" id="ARBA00022475"/>
    </source>
</evidence>
<name>A0A5C5BFB6_9MICO</name>
<evidence type="ECO:0000256" key="6">
    <source>
        <dbReference type="ARBA" id="ARBA00023136"/>
    </source>
</evidence>
<proteinExistence type="inferred from homology"/>
<reference evidence="10 11" key="1">
    <citation type="submission" date="2019-06" db="EMBL/GenBank/DDBJ databases">
        <title>Draft genome sequence of Miniimonas arenae KCTC 19750T isolated from sea sand.</title>
        <authorList>
            <person name="Park S.-J."/>
        </authorList>
    </citation>
    <scope>NUCLEOTIDE SEQUENCE [LARGE SCALE GENOMIC DNA]</scope>
    <source>
        <strain evidence="10 11">KCTC 19750</strain>
    </source>
</reference>
<dbReference type="AlphaFoldDB" id="A0A5C5BFB6"/>